<organism evidence="1 2">
    <name type="scientific">Trichonephila inaurata madagascariensis</name>
    <dbReference type="NCBI Taxonomy" id="2747483"/>
    <lineage>
        <taxon>Eukaryota</taxon>
        <taxon>Metazoa</taxon>
        <taxon>Ecdysozoa</taxon>
        <taxon>Arthropoda</taxon>
        <taxon>Chelicerata</taxon>
        <taxon>Arachnida</taxon>
        <taxon>Araneae</taxon>
        <taxon>Araneomorphae</taxon>
        <taxon>Entelegynae</taxon>
        <taxon>Araneoidea</taxon>
        <taxon>Nephilidae</taxon>
        <taxon>Trichonephila</taxon>
        <taxon>Trichonephila inaurata</taxon>
    </lineage>
</organism>
<reference evidence="1" key="1">
    <citation type="submission" date="2020-08" db="EMBL/GenBank/DDBJ databases">
        <title>Multicomponent nature underlies the extraordinary mechanical properties of spider dragline silk.</title>
        <authorList>
            <person name="Kono N."/>
            <person name="Nakamura H."/>
            <person name="Mori M."/>
            <person name="Yoshida Y."/>
            <person name="Ohtoshi R."/>
            <person name="Malay A.D."/>
            <person name="Moran D.A.P."/>
            <person name="Tomita M."/>
            <person name="Numata K."/>
            <person name="Arakawa K."/>
        </authorList>
    </citation>
    <scope>NUCLEOTIDE SEQUENCE</scope>
</reference>
<evidence type="ECO:0000313" key="2">
    <source>
        <dbReference type="Proteomes" id="UP000886998"/>
    </source>
</evidence>
<protein>
    <submittedName>
        <fullName evidence="1">Uncharacterized protein</fullName>
    </submittedName>
</protein>
<dbReference type="AlphaFoldDB" id="A0A8X7CQ54"/>
<dbReference type="Proteomes" id="UP000886998">
    <property type="component" value="Unassembled WGS sequence"/>
</dbReference>
<name>A0A8X7CQ54_9ARAC</name>
<keyword evidence="2" id="KW-1185">Reference proteome</keyword>
<comment type="caution">
    <text evidence="1">The sequence shown here is derived from an EMBL/GenBank/DDBJ whole genome shotgun (WGS) entry which is preliminary data.</text>
</comment>
<proteinExistence type="predicted"/>
<dbReference type="EMBL" id="BMAV01021907">
    <property type="protein sequence ID" value="GFY76416.1"/>
    <property type="molecule type" value="Genomic_DNA"/>
</dbReference>
<sequence>MYRQNLSCSFEGQQGKEELRVVLGTREGQDNIFTMPPAYGTCETIPSNMRDFSRSSGIDQSTPLIRVRRAELISLNDEKRNLLKCKLTVEIELFIPVIFLYR</sequence>
<accession>A0A8X7CQ54</accession>
<gene>
    <name evidence="1" type="ORF">TNIN_403421</name>
</gene>
<evidence type="ECO:0000313" key="1">
    <source>
        <dbReference type="EMBL" id="GFY76416.1"/>
    </source>
</evidence>